<evidence type="ECO:0000313" key="3">
    <source>
        <dbReference type="EMBL" id="AZS35878.1"/>
    </source>
</evidence>
<evidence type="ECO:0008006" key="5">
    <source>
        <dbReference type="Google" id="ProtNLM"/>
    </source>
</evidence>
<keyword evidence="2" id="KW-0732">Signal</keyword>
<feature type="chain" id="PRO_5038950901" description="Lipoprotein LpqN" evidence="2">
    <location>
        <begin position="24"/>
        <end position="207"/>
    </location>
</feature>
<gene>
    <name evidence="3" type="ORF">CVS47_00476</name>
</gene>
<dbReference type="PROSITE" id="PS51257">
    <property type="entry name" value="PROKAR_LIPOPROTEIN"/>
    <property type="match status" value="1"/>
</dbReference>
<dbReference type="OrthoDB" id="5005342at2"/>
<keyword evidence="4" id="KW-1185">Reference proteome</keyword>
<feature type="compositionally biased region" description="Low complexity" evidence="1">
    <location>
        <begin position="32"/>
        <end position="55"/>
    </location>
</feature>
<protein>
    <recommendedName>
        <fullName evidence="5">Lipoprotein LpqN</fullName>
    </recommendedName>
</protein>
<dbReference type="RefSeq" id="WP_127094643.1">
    <property type="nucleotide sequence ID" value="NZ_CP031423.1"/>
</dbReference>
<name>A0A3Q9J0P6_9MICO</name>
<evidence type="ECO:0000256" key="2">
    <source>
        <dbReference type="SAM" id="SignalP"/>
    </source>
</evidence>
<proteinExistence type="predicted"/>
<feature type="region of interest" description="Disordered" evidence="1">
    <location>
        <begin position="32"/>
        <end position="68"/>
    </location>
</feature>
<feature type="signal peptide" evidence="2">
    <location>
        <begin position="1"/>
        <end position="23"/>
    </location>
</feature>
<organism evidence="3 4">
    <name type="scientific">Microbacterium lemovicicum</name>
    <dbReference type="NCBI Taxonomy" id="1072463"/>
    <lineage>
        <taxon>Bacteria</taxon>
        <taxon>Bacillati</taxon>
        <taxon>Actinomycetota</taxon>
        <taxon>Actinomycetes</taxon>
        <taxon>Micrococcales</taxon>
        <taxon>Microbacteriaceae</taxon>
        <taxon>Microbacterium</taxon>
    </lineage>
</organism>
<sequence length="207" mass="21387">MARTVRRTSVLGAVVVATALALAGCSTPPWLEPGASSSAEPDPSASASATATEAPQPTPNDLSTGATARSLTAGPLGISLNYWSSLAMDKWTPGVLKPVSLSLISSITPNDGQKVYLQRATMTATPGSATETFDPLTAQVDAATTSPGYLVLDPYSYSQTFTVGPTPEGATFVTLEFSYEFLVQTTPTSTDYAKQTATDTLTVAVTP</sequence>
<dbReference type="EMBL" id="CP031423">
    <property type="protein sequence ID" value="AZS35878.1"/>
    <property type="molecule type" value="Genomic_DNA"/>
</dbReference>
<accession>A0A3Q9J0P6</accession>
<dbReference type="KEGG" id="mlv:CVS47_00476"/>
<reference evidence="3 4" key="1">
    <citation type="submission" date="2018-08" db="EMBL/GenBank/DDBJ databases">
        <title>Microbacterium lemovicicum sp. nov., a bacterium isolated from a natural uranium-rich soil.</title>
        <authorList>
            <person name="ORTET P."/>
        </authorList>
    </citation>
    <scope>NUCLEOTIDE SEQUENCE [LARGE SCALE GENOMIC DNA]</scope>
    <source>
        <strain evidence="3 4">Viu22</strain>
    </source>
</reference>
<dbReference type="Proteomes" id="UP000276888">
    <property type="component" value="Chromosome"/>
</dbReference>
<evidence type="ECO:0000313" key="4">
    <source>
        <dbReference type="Proteomes" id="UP000276888"/>
    </source>
</evidence>
<evidence type="ECO:0000256" key="1">
    <source>
        <dbReference type="SAM" id="MobiDB-lite"/>
    </source>
</evidence>
<dbReference type="AlphaFoldDB" id="A0A3Q9J0P6"/>